<proteinExistence type="predicted"/>
<dbReference type="PANTHER" id="PTHR14523:SF1">
    <property type="entry name" value="HOMOLOGOUS RECOMBINATION OB-FOLD PROTEIN"/>
    <property type="match status" value="1"/>
</dbReference>
<evidence type="ECO:0000256" key="1">
    <source>
        <dbReference type="SAM" id="MobiDB-lite"/>
    </source>
</evidence>
<feature type="domain" description="Homologous recombination OB-fold protein OB-fold" evidence="2">
    <location>
        <begin position="143"/>
        <end position="228"/>
    </location>
</feature>
<protein>
    <recommendedName>
        <fullName evidence="2">Homologous recombination OB-fold protein OB-fold domain-containing protein</fullName>
    </recommendedName>
</protein>
<feature type="compositionally biased region" description="Basic and acidic residues" evidence="1">
    <location>
        <begin position="358"/>
        <end position="373"/>
    </location>
</feature>
<evidence type="ECO:0000313" key="4">
    <source>
        <dbReference type="Proteomes" id="UP000525078"/>
    </source>
</evidence>
<sequence>MPKNTEEDEHWEEALDIDDDQIPFLKPCKRPKPSLLPNPNPSSSSPPSSRRQFLIPGPAGAVQLAMERKSREDGMLFYEDLIPTQEYIRKVIEDGDASEDEDFRADPWLSALDFLRTEGMVDGDCSVPGTPLGSIKKGFGSDRAALVVAIIKSCTPNGLGSLMVTLKDPTGTIDASIHHKVLSQGEFGKIISVGSVLILQKVPAFAPFRSTFFLNITLNNVIKVISKDTGPPIEHNYAPSLRYAAKSSESNERSHTAEPVISQKRTEGIMSSLNKNRVVDLSENSSFIEHCRNSLGNAAEKECSFTNTPVLSSTHSSDRATVADEQFIDCEQSRADNLSCRVETATTATAENLVEVPAGEKEPEKEFGSEKPGKVSGSTTSMPDWTDEQLDELFEFDD</sequence>
<dbReference type="Proteomes" id="UP000525078">
    <property type="component" value="Unassembled WGS sequence"/>
</dbReference>
<feature type="compositionally biased region" description="Low complexity" evidence="1">
    <location>
        <begin position="41"/>
        <end position="50"/>
    </location>
</feature>
<dbReference type="PANTHER" id="PTHR14523">
    <property type="entry name" value="UNCHARACTERIZED PROTEIN C17ORF53 HOMOLOG"/>
    <property type="match status" value="1"/>
</dbReference>
<dbReference type="GO" id="GO:0000725">
    <property type="term" value="P:recombinational repair"/>
    <property type="evidence" value="ECO:0007669"/>
    <property type="project" value="InterPro"/>
</dbReference>
<comment type="caution">
    <text evidence="3">The sequence shown here is derived from an EMBL/GenBank/DDBJ whole genome shotgun (WGS) entry which is preliminary data.</text>
</comment>
<dbReference type="InterPro" id="IPR058570">
    <property type="entry name" value="HROB_OB"/>
</dbReference>
<feature type="region of interest" description="Disordered" evidence="1">
    <location>
        <begin position="356"/>
        <end position="398"/>
    </location>
</feature>
<reference evidence="3 4" key="1">
    <citation type="journal article" date="2020" name="bioRxiv">
        <title>Sequence and annotation of 42 cannabis genomes reveals extensive copy number variation in cannabinoid synthesis and pathogen resistance genes.</title>
        <authorList>
            <person name="Mckernan K.J."/>
            <person name="Helbert Y."/>
            <person name="Kane L.T."/>
            <person name="Ebling H."/>
            <person name="Zhang L."/>
            <person name="Liu B."/>
            <person name="Eaton Z."/>
            <person name="Mclaughlin S."/>
            <person name="Kingan S."/>
            <person name="Baybayan P."/>
            <person name="Concepcion G."/>
            <person name="Jordan M."/>
            <person name="Riva A."/>
            <person name="Barbazuk W."/>
            <person name="Harkins T."/>
        </authorList>
    </citation>
    <scope>NUCLEOTIDE SEQUENCE [LARGE SCALE GENOMIC DNA]</scope>
    <source>
        <strain evidence="4">cv. Jamaican Lion 4</strain>
        <tissue evidence="3">Leaf</tissue>
    </source>
</reference>
<evidence type="ECO:0000259" key="2">
    <source>
        <dbReference type="Pfam" id="PF15072"/>
    </source>
</evidence>
<feature type="region of interest" description="Disordered" evidence="1">
    <location>
        <begin position="1"/>
        <end position="54"/>
    </location>
</feature>
<dbReference type="InterPro" id="IPR028045">
    <property type="entry name" value="HROB"/>
</dbReference>
<dbReference type="AlphaFoldDB" id="A0A7J6FSA9"/>
<organism evidence="3 4">
    <name type="scientific">Cannabis sativa</name>
    <name type="common">Hemp</name>
    <name type="synonym">Marijuana</name>
    <dbReference type="NCBI Taxonomy" id="3483"/>
    <lineage>
        <taxon>Eukaryota</taxon>
        <taxon>Viridiplantae</taxon>
        <taxon>Streptophyta</taxon>
        <taxon>Embryophyta</taxon>
        <taxon>Tracheophyta</taxon>
        <taxon>Spermatophyta</taxon>
        <taxon>Magnoliopsida</taxon>
        <taxon>eudicotyledons</taxon>
        <taxon>Gunneridae</taxon>
        <taxon>Pentapetalae</taxon>
        <taxon>rosids</taxon>
        <taxon>fabids</taxon>
        <taxon>Rosales</taxon>
        <taxon>Cannabaceae</taxon>
        <taxon>Cannabis</taxon>
    </lineage>
</organism>
<name>A0A7J6FSA9_CANSA</name>
<feature type="compositionally biased region" description="Acidic residues" evidence="1">
    <location>
        <begin position="1"/>
        <end position="21"/>
    </location>
</feature>
<dbReference type="Pfam" id="PF15072">
    <property type="entry name" value="HROB"/>
    <property type="match status" value="1"/>
</dbReference>
<feature type="compositionally biased region" description="Acidic residues" evidence="1">
    <location>
        <begin position="385"/>
        <end position="398"/>
    </location>
</feature>
<gene>
    <name evidence="3" type="ORF">F8388_025259</name>
</gene>
<dbReference type="EMBL" id="JAATIP010000099">
    <property type="protein sequence ID" value="KAF4373565.1"/>
    <property type="molecule type" value="Genomic_DNA"/>
</dbReference>
<accession>A0A7J6FSA9</accession>
<evidence type="ECO:0000313" key="3">
    <source>
        <dbReference type="EMBL" id="KAF4373565.1"/>
    </source>
</evidence>
<feature type="region of interest" description="Disordered" evidence="1">
    <location>
        <begin position="244"/>
        <end position="265"/>
    </location>
</feature>